<name>A0A1H3JFA7_9ACTN</name>
<gene>
    <name evidence="2" type="ORF">SAMN05444365_10292</name>
</gene>
<dbReference type="EMBL" id="FNPH01000002">
    <property type="protein sequence ID" value="SDY38626.1"/>
    <property type="molecule type" value="Genomic_DNA"/>
</dbReference>
<organism evidence="2 3">
    <name type="scientific">Micromonospora pattaloongensis</name>
    <dbReference type="NCBI Taxonomy" id="405436"/>
    <lineage>
        <taxon>Bacteria</taxon>
        <taxon>Bacillati</taxon>
        <taxon>Actinomycetota</taxon>
        <taxon>Actinomycetes</taxon>
        <taxon>Micromonosporales</taxon>
        <taxon>Micromonosporaceae</taxon>
        <taxon>Micromonospora</taxon>
    </lineage>
</organism>
<protein>
    <submittedName>
        <fullName evidence="2">Hemerythrin HHE cation binding domain-containing protein</fullName>
    </submittedName>
</protein>
<proteinExistence type="predicted"/>
<dbReference type="Pfam" id="PF01814">
    <property type="entry name" value="Hemerythrin"/>
    <property type="match status" value="1"/>
</dbReference>
<evidence type="ECO:0000313" key="2">
    <source>
        <dbReference type="EMBL" id="SDY38626.1"/>
    </source>
</evidence>
<dbReference type="AlphaFoldDB" id="A0A1H3JFA7"/>
<dbReference type="STRING" id="405436.SAMN05444365_10292"/>
<dbReference type="InterPro" id="IPR012312">
    <property type="entry name" value="Hemerythrin-like"/>
</dbReference>
<dbReference type="RefSeq" id="WP_175543522.1">
    <property type="nucleotide sequence ID" value="NZ_FNPH01000002.1"/>
</dbReference>
<reference evidence="3" key="1">
    <citation type="submission" date="2016-10" db="EMBL/GenBank/DDBJ databases">
        <authorList>
            <person name="Varghese N."/>
            <person name="Submissions S."/>
        </authorList>
    </citation>
    <scope>NUCLEOTIDE SEQUENCE [LARGE SCALE GENOMIC DNA]</scope>
    <source>
        <strain evidence="3">DSM 45245</strain>
    </source>
</reference>
<evidence type="ECO:0000313" key="3">
    <source>
        <dbReference type="Proteomes" id="UP000242415"/>
    </source>
</evidence>
<sequence>MTSDAVTLIRADHRIMADLLDQLRDPTGDRAPLLDQLAARLIAHGRAEEQEIYPAIVAVAPAETDEVELGIAEHRETERKLRVLQSLNPAAAEFMPALRDLTDTVRQHVEEEEVSVLPELARLFAATDLGELGAAYDRRRRAELRARGVDDEMAEALRERG</sequence>
<dbReference type="PANTHER" id="PTHR35585">
    <property type="entry name" value="HHE DOMAIN PROTEIN (AFU_ORTHOLOGUE AFUA_4G00730)"/>
    <property type="match status" value="1"/>
</dbReference>
<accession>A0A1H3JFA7</accession>
<dbReference type="PANTHER" id="PTHR35585:SF1">
    <property type="entry name" value="HHE DOMAIN PROTEIN (AFU_ORTHOLOGUE AFUA_4G00730)"/>
    <property type="match status" value="1"/>
</dbReference>
<dbReference type="Gene3D" id="1.20.120.520">
    <property type="entry name" value="nmb1532 protein domain like"/>
    <property type="match status" value="1"/>
</dbReference>
<dbReference type="Proteomes" id="UP000242415">
    <property type="component" value="Unassembled WGS sequence"/>
</dbReference>
<feature type="domain" description="Hemerythrin-like" evidence="1">
    <location>
        <begin position="5"/>
        <end position="119"/>
    </location>
</feature>
<keyword evidence="3" id="KW-1185">Reference proteome</keyword>
<evidence type="ECO:0000259" key="1">
    <source>
        <dbReference type="Pfam" id="PF01814"/>
    </source>
</evidence>